<keyword evidence="8" id="KW-1185">Reference proteome</keyword>
<reference evidence="7" key="1">
    <citation type="submission" date="2018-10" db="EMBL/GenBank/DDBJ databases">
        <title>Schaedlerella arabinophila gen. nov. sp. nov., isolated from the mouse intestinal tract and comparative analysis with the genome of the closely related altered Schaedler flora strain ASF502.</title>
        <authorList>
            <person name="Miyake S."/>
            <person name="Soh M."/>
            <person name="Seedorf H."/>
        </authorList>
    </citation>
    <scope>NUCLEOTIDE SEQUENCE [LARGE SCALE GENOMIC DNA]</scope>
    <source>
        <strain evidence="7">DSM 106076</strain>
    </source>
</reference>
<dbReference type="PANTHER" id="PTHR30250">
    <property type="entry name" value="PST FAMILY PREDICTED COLANIC ACID TRANSPORTER"/>
    <property type="match status" value="1"/>
</dbReference>
<accession>A0A3R8JMQ5</accession>
<name>A0A3R8JMQ5_9FIRM</name>
<feature type="transmembrane region" description="Helical" evidence="6">
    <location>
        <begin position="419"/>
        <end position="436"/>
    </location>
</feature>
<proteinExistence type="predicted"/>
<sequence>MSEIQGRKRKQKKDDFLMQGMILAVAMVLTKVIGVVYRIPLTNILGDEGNGFYGYAFEVYAMTLILSSLSIPTAVSKLVAARVAMRQRRNAFRVFVCAFVFSAAVGLAVTLLIFFGADTISLHMMKSPLSAYALKVLSVGLVVVAVLGVLRGYFQGLGTMLPTAVSQIIEQIINAVVSIVGASILFGIGTDAALKNGEELLAPAYGAAGGTLGTVAGALFALFFLGFSFLIYRPVIYRQIRMDHIRKRESYGRILKILLLTVAPVIFSTAIYNINQILDLTIFNSIMSAQGYTEKEYMAMQGIFTGKYNTLISVPLAMANGLAASVIPSLTAAVTKRDRKQIHAKISQTLRFTMVIAMPCFVGFTVLASPLMVFLFNDDSKTPAALLIMGSITVVLYCYSTIANSILQGLDEMGAPAKNAGISLIIHLGALFIMLVVLKWNIYALVGSNIVFSLCMCVLNARAIRGACGYRQDIDRTYIKPLTAALIMGIFTYLVHLILDIVIGGRFIPTAVSILVSALIYAVAALKLGVFTGQDIKDLPQGKKIYRICRKYRLLPR</sequence>
<dbReference type="Proteomes" id="UP000274920">
    <property type="component" value="Unassembled WGS sequence"/>
</dbReference>
<dbReference type="AlphaFoldDB" id="A0A3R8JMQ5"/>
<dbReference type="CDD" id="cd13124">
    <property type="entry name" value="MATE_SpoVB_like"/>
    <property type="match status" value="1"/>
</dbReference>
<dbReference type="Pfam" id="PF01943">
    <property type="entry name" value="Polysacc_synt"/>
    <property type="match status" value="1"/>
</dbReference>
<feature type="transmembrane region" description="Helical" evidence="6">
    <location>
        <begin position="382"/>
        <end position="407"/>
    </location>
</feature>
<evidence type="ECO:0000313" key="8">
    <source>
        <dbReference type="Proteomes" id="UP000274920"/>
    </source>
</evidence>
<evidence type="ECO:0000256" key="3">
    <source>
        <dbReference type="ARBA" id="ARBA00022692"/>
    </source>
</evidence>
<evidence type="ECO:0000256" key="1">
    <source>
        <dbReference type="ARBA" id="ARBA00004651"/>
    </source>
</evidence>
<organism evidence="7 8">
    <name type="scientific">Schaedlerella arabinosiphila</name>
    <dbReference type="NCBI Taxonomy" id="2044587"/>
    <lineage>
        <taxon>Bacteria</taxon>
        <taxon>Bacillati</taxon>
        <taxon>Bacillota</taxon>
        <taxon>Clostridia</taxon>
        <taxon>Lachnospirales</taxon>
        <taxon>Lachnospiraceae</taxon>
        <taxon>Schaedlerella</taxon>
    </lineage>
</organism>
<dbReference type="InterPro" id="IPR050833">
    <property type="entry name" value="Poly_Biosynth_Transport"/>
</dbReference>
<evidence type="ECO:0000256" key="4">
    <source>
        <dbReference type="ARBA" id="ARBA00022989"/>
    </source>
</evidence>
<keyword evidence="5 6" id="KW-0472">Membrane</keyword>
<keyword evidence="3 6" id="KW-0812">Transmembrane</keyword>
<dbReference type="InterPro" id="IPR024923">
    <property type="entry name" value="PG_synth_SpoVB"/>
</dbReference>
<feature type="transmembrane region" description="Helical" evidence="6">
    <location>
        <begin position="92"/>
        <end position="117"/>
    </location>
</feature>
<dbReference type="RefSeq" id="WP_125127195.1">
    <property type="nucleotide sequence ID" value="NZ_RHJS01000002.1"/>
</dbReference>
<feature type="transmembrane region" description="Helical" evidence="6">
    <location>
        <begin position="59"/>
        <end position="80"/>
    </location>
</feature>
<feature type="transmembrane region" description="Helical" evidence="6">
    <location>
        <begin position="482"/>
        <end position="504"/>
    </location>
</feature>
<evidence type="ECO:0000256" key="2">
    <source>
        <dbReference type="ARBA" id="ARBA00022475"/>
    </source>
</evidence>
<gene>
    <name evidence="7" type="ORF">EBB54_09370</name>
</gene>
<feature type="transmembrane region" description="Helical" evidence="6">
    <location>
        <begin position="442"/>
        <end position="461"/>
    </location>
</feature>
<evidence type="ECO:0000256" key="6">
    <source>
        <dbReference type="SAM" id="Phobius"/>
    </source>
</evidence>
<comment type="caution">
    <text evidence="7">The sequence shown here is derived from an EMBL/GenBank/DDBJ whole genome shotgun (WGS) entry which is preliminary data.</text>
</comment>
<feature type="transmembrane region" description="Helical" evidence="6">
    <location>
        <begin position="312"/>
        <end position="334"/>
    </location>
</feature>
<feature type="transmembrane region" description="Helical" evidence="6">
    <location>
        <begin position="21"/>
        <end position="39"/>
    </location>
</feature>
<evidence type="ECO:0000256" key="5">
    <source>
        <dbReference type="ARBA" id="ARBA00023136"/>
    </source>
</evidence>
<feature type="transmembrane region" description="Helical" evidence="6">
    <location>
        <begin position="171"/>
        <end position="190"/>
    </location>
</feature>
<dbReference type="PANTHER" id="PTHR30250:SF21">
    <property type="entry name" value="LIPID II FLIPPASE MURJ"/>
    <property type="match status" value="1"/>
</dbReference>
<comment type="subcellular location">
    <subcellularLocation>
        <location evidence="1">Cell membrane</location>
        <topology evidence="1">Multi-pass membrane protein</topology>
    </subcellularLocation>
</comment>
<dbReference type="InterPro" id="IPR002797">
    <property type="entry name" value="Polysacc_synth"/>
</dbReference>
<feature type="transmembrane region" description="Helical" evidence="6">
    <location>
        <begin position="210"/>
        <end position="232"/>
    </location>
</feature>
<feature type="transmembrane region" description="Helical" evidence="6">
    <location>
        <begin position="510"/>
        <end position="530"/>
    </location>
</feature>
<keyword evidence="2" id="KW-1003">Cell membrane</keyword>
<feature type="transmembrane region" description="Helical" evidence="6">
    <location>
        <begin position="253"/>
        <end position="274"/>
    </location>
</feature>
<dbReference type="PIRSF" id="PIRSF038958">
    <property type="entry name" value="PG_synth_SpoVB"/>
    <property type="match status" value="1"/>
</dbReference>
<dbReference type="GO" id="GO:0005886">
    <property type="term" value="C:plasma membrane"/>
    <property type="evidence" value="ECO:0007669"/>
    <property type="project" value="UniProtKB-SubCell"/>
</dbReference>
<feature type="transmembrane region" description="Helical" evidence="6">
    <location>
        <begin position="355"/>
        <end position="376"/>
    </location>
</feature>
<protein>
    <submittedName>
        <fullName evidence="7">Polysaccharide biosynthesis protein</fullName>
    </submittedName>
</protein>
<feature type="transmembrane region" description="Helical" evidence="6">
    <location>
        <begin position="129"/>
        <end position="150"/>
    </location>
</feature>
<dbReference type="EMBL" id="RHJS01000002">
    <property type="protein sequence ID" value="RRK31551.1"/>
    <property type="molecule type" value="Genomic_DNA"/>
</dbReference>
<evidence type="ECO:0000313" key="7">
    <source>
        <dbReference type="EMBL" id="RRK31551.1"/>
    </source>
</evidence>
<keyword evidence="4 6" id="KW-1133">Transmembrane helix</keyword>